<proteinExistence type="predicted"/>
<dbReference type="PANTHER" id="PTHR35567:SF1">
    <property type="entry name" value="CONSERVED FUNGAL PROTEIN (AFU_ORTHOLOGUE AFUA_1G14230)"/>
    <property type="match status" value="1"/>
</dbReference>
<feature type="chain" id="PRO_5045920242" description="DUF3455 domain-containing protein" evidence="1">
    <location>
        <begin position="24"/>
        <end position="178"/>
    </location>
</feature>
<keyword evidence="1" id="KW-0732">Signal</keyword>
<dbReference type="PANTHER" id="PTHR35567">
    <property type="entry name" value="MALATE DEHYDROGENASE (AFU_ORTHOLOGUE AFUA_2G13800)"/>
    <property type="match status" value="1"/>
</dbReference>
<accession>A0ABU1K155</accession>
<comment type="caution">
    <text evidence="2">The sequence shown here is derived from an EMBL/GenBank/DDBJ whole genome shotgun (WGS) entry which is preliminary data.</text>
</comment>
<gene>
    <name evidence="2" type="ORF">E9232_007168</name>
</gene>
<name>A0ABU1K155_9PROT</name>
<dbReference type="Proteomes" id="UP001262410">
    <property type="component" value="Unassembled WGS sequence"/>
</dbReference>
<dbReference type="RefSeq" id="WP_309802216.1">
    <property type="nucleotide sequence ID" value="NZ_JAVDPW010000022.1"/>
</dbReference>
<evidence type="ECO:0000313" key="2">
    <source>
        <dbReference type="EMBL" id="MDR6294613.1"/>
    </source>
</evidence>
<organism evidence="2 3">
    <name type="scientific">Inquilinus ginsengisoli</name>
    <dbReference type="NCBI Taxonomy" id="363840"/>
    <lineage>
        <taxon>Bacteria</taxon>
        <taxon>Pseudomonadati</taxon>
        <taxon>Pseudomonadota</taxon>
        <taxon>Alphaproteobacteria</taxon>
        <taxon>Rhodospirillales</taxon>
        <taxon>Rhodospirillaceae</taxon>
        <taxon>Inquilinus</taxon>
    </lineage>
</organism>
<keyword evidence="3" id="KW-1185">Reference proteome</keyword>
<dbReference type="Pfam" id="PF11937">
    <property type="entry name" value="DUF3455"/>
    <property type="match status" value="1"/>
</dbReference>
<evidence type="ECO:0008006" key="4">
    <source>
        <dbReference type="Google" id="ProtNLM"/>
    </source>
</evidence>
<reference evidence="2 3" key="1">
    <citation type="submission" date="2023-07" db="EMBL/GenBank/DDBJ databases">
        <title>Sorghum-associated microbial communities from plants grown in Nebraska, USA.</title>
        <authorList>
            <person name="Schachtman D."/>
        </authorList>
    </citation>
    <scope>NUCLEOTIDE SEQUENCE [LARGE SCALE GENOMIC DNA]</scope>
    <source>
        <strain evidence="2 3">584</strain>
    </source>
</reference>
<dbReference type="InterPro" id="IPR021851">
    <property type="entry name" value="DUF3455"/>
</dbReference>
<feature type="signal peptide" evidence="1">
    <location>
        <begin position="1"/>
        <end position="23"/>
    </location>
</feature>
<sequence length="178" mass="17947">MIGRRGAAAAAALVLLAWGGTAAADTIPAALQPPGARLLFTAEASGVQIYRSVAEAGGPPHWVLEAPLARLTGDTVSLYHYAGPSWEAADGSKVARDPAVPVVSVLAPDAADDIPWLLVTVAADPAPGAKVPGTLGAVAYVQRLATHGGAAPSAPPLRPDTRVGVPYTATYAFLAKAQ</sequence>
<evidence type="ECO:0000313" key="3">
    <source>
        <dbReference type="Proteomes" id="UP001262410"/>
    </source>
</evidence>
<dbReference type="EMBL" id="JAVDPW010000022">
    <property type="protein sequence ID" value="MDR6294613.1"/>
    <property type="molecule type" value="Genomic_DNA"/>
</dbReference>
<protein>
    <recommendedName>
        <fullName evidence="4">DUF3455 domain-containing protein</fullName>
    </recommendedName>
</protein>
<evidence type="ECO:0000256" key="1">
    <source>
        <dbReference type="SAM" id="SignalP"/>
    </source>
</evidence>